<accession>A0AAN7MZQ4</accession>
<sequence length="226" mass="26107">MEQLSEKLQELMDRAGELRGRIDREIAGTLIYCRFCSDHSRLCDMASDEAYEDREMLAEIRNSLKDLETMLVYLQRLRSWQVVTWESAVLRLEESRAHLVKKAQQYHGRPLDVIQELNECFGNEGVGLKLMVRQDKAKDNEPDRTRRAVCGFLARCIGDLLNPWKWHDAARIAIRVVLISVTVWRTFSLVHGRQRSSGSMRRRLSLVGSNPEMNMGINLDVVYGRG</sequence>
<keyword evidence="2" id="KW-1185">Reference proteome</keyword>
<reference evidence="1 2" key="1">
    <citation type="journal article" date="2023" name="Hortic Res">
        <title>Pangenome of water caltrop reveals structural variations and asymmetric subgenome divergence after allopolyploidization.</title>
        <authorList>
            <person name="Zhang X."/>
            <person name="Chen Y."/>
            <person name="Wang L."/>
            <person name="Yuan Y."/>
            <person name="Fang M."/>
            <person name="Shi L."/>
            <person name="Lu R."/>
            <person name="Comes H.P."/>
            <person name="Ma Y."/>
            <person name="Chen Y."/>
            <person name="Huang G."/>
            <person name="Zhou Y."/>
            <person name="Zheng Z."/>
            <person name="Qiu Y."/>
        </authorList>
    </citation>
    <scope>NUCLEOTIDE SEQUENCE [LARGE SCALE GENOMIC DNA]</scope>
    <source>
        <strain evidence="1">F231</strain>
    </source>
</reference>
<name>A0AAN7MZQ4_TRANT</name>
<dbReference type="PANTHER" id="PTHR33600:SF5">
    <property type="entry name" value="PLASTID DIVISION PROTEIN PDV1"/>
    <property type="match status" value="1"/>
</dbReference>
<dbReference type="EMBL" id="JAXQNO010000002">
    <property type="protein sequence ID" value="KAK4802641.1"/>
    <property type="molecule type" value="Genomic_DNA"/>
</dbReference>
<dbReference type="Proteomes" id="UP001346149">
    <property type="component" value="Unassembled WGS sequence"/>
</dbReference>
<dbReference type="InterPro" id="IPR038939">
    <property type="entry name" value="PDV1/PDV2"/>
</dbReference>
<dbReference type="GO" id="GO:0010020">
    <property type="term" value="P:chloroplast fission"/>
    <property type="evidence" value="ECO:0007669"/>
    <property type="project" value="InterPro"/>
</dbReference>
<protein>
    <submittedName>
        <fullName evidence="1">Uncharacterized protein</fullName>
    </submittedName>
</protein>
<evidence type="ECO:0000313" key="2">
    <source>
        <dbReference type="Proteomes" id="UP001346149"/>
    </source>
</evidence>
<organism evidence="1 2">
    <name type="scientific">Trapa natans</name>
    <name type="common">Water chestnut</name>
    <dbReference type="NCBI Taxonomy" id="22666"/>
    <lineage>
        <taxon>Eukaryota</taxon>
        <taxon>Viridiplantae</taxon>
        <taxon>Streptophyta</taxon>
        <taxon>Embryophyta</taxon>
        <taxon>Tracheophyta</taxon>
        <taxon>Spermatophyta</taxon>
        <taxon>Magnoliopsida</taxon>
        <taxon>eudicotyledons</taxon>
        <taxon>Gunneridae</taxon>
        <taxon>Pentapetalae</taxon>
        <taxon>rosids</taxon>
        <taxon>malvids</taxon>
        <taxon>Myrtales</taxon>
        <taxon>Lythraceae</taxon>
        <taxon>Trapa</taxon>
    </lineage>
</organism>
<evidence type="ECO:0000313" key="1">
    <source>
        <dbReference type="EMBL" id="KAK4802641.1"/>
    </source>
</evidence>
<dbReference type="AlphaFoldDB" id="A0AAN7MZQ4"/>
<proteinExistence type="predicted"/>
<comment type="caution">
    <text evidence="1">The sequence shown here is derived from an EMBL/GenBank/DDBJ whole genome shotgun (WGS) entry which is preliminary data.</text>
</comment>
<gene>
    <name evidence="1" type="ORF">SAY86_000844</name>
</gene>
<dbReference type="PANTHER" id="PTHR33600">
    <property type="entry name" value="PLASTID DIVISION PROTEIN PDV2"/>
    <property type="match status" value="1"/>
</dbReference>